<sequence>MASLTVTQPTVFKKSTAQSSDLSASAKASVLAGQVLELEAAYRVGQHCWVKLSQPIEPVGKIGYFFLPHVKTQLEEIRSVWMTNVDSRVLESKARIEQGLQHLKQLGINTIYPVVWQRGFTLYPSPIAQAFIGPATVPDPKFATRDMLAEIVDVAKALQLRVIPWFEYGLATLPKSVLATQKPHCVTTDKTGNPIRTKRTDGKPDTFVWLNPCHPEVKQFFVDLIMDVVDRYDVDGIQLDDHFGFPVELGQDAFTTQCFNQENHINWLTQWFKSVDRNAWKTQKMTELLSDLVHRIKVNHPNCVISISPNPLAFSQTNYCVDWLTWIQRGLVDELVLQVYRDNLTSLINELEKPEVVRSCQQIPVSIGLLAGLKQKSVSSDRLQQQIHAVRHRNFAGISFFFYETLLNEALFPVTVPRSQSQLQQLFQ</sequence>
<dbReference type="Gene3D" id="3.20.20.80">
    <property type="entry name" value="Glycosidases"/>
    <property type="match status" value="1"/>
</dbReference>
<keyword evidence="4" id="KW-1185">Reference proteome</keyword>
<name>A0A9E9C9V9_9CYAN</name>
<dbReference type="Proteomes" id="UP001163152">
    <property type="component" value="Chromosome"/>
</dbReference>
<accession>A0A9E9C9V9</accession>
<evidence type="ECO:0000256" key="1">
    <source>
        <dbReference type="ARBA" id="ARBA00022729"/>
    </source>
</evidence>
<dbReference type="InterPro" id="IPR017853">
    <property type="entry name" value="GH"/>
</dbReference>
<dbReference type="KEGG" id="tsin:OXH18_23620"/>
<dbReference type="Pfam" id="PF02638">
    <property type="entry name" value="GHL10"/>
    <property type="match status" value="1"/>
</dbReference>
<keyword evidence="1" id="KW-0732">Signal</keyword>
<dbReference type="EMBL" id="CP113797">
    <property type="protein sequence ID" value="WAL60122.1"/>
    <property type="molecule type" value="Genomic_DNA"/>
</dbReference>
<organism evidence="3 4">
    <name type="scientific">Thermocoleostomius sinensis A174</name>
    <dbReference type="NCBI Taxonomy" id="2016057"/>
    <lineage>
        <taxon>Bacteria</taxon>
        <taxon>Bacillati</taxon>
        <taxon>Cyanobacteriota</taxon>
        <taxon>Cyanophyceae</taxon>
        <taxon>Oculatellales</taxon>
        <taxon>Oculatellaceae</taxon>
        <taxon>Thermocoleostomius</taxon>
    </lineage>
</organism>
<dbReference type="InterPro" id="IPR003790">
    <property type="entry name" value="GHL10"/>
</dbReference>
<reference evidence="3" key="1">
    <citation type="submission" date="2022-12" db="EMBL/GenBank/DDBJ databases">
        <title>Polyphasic identification of a Novel Hot-Spring Cyanobacterium Ocullathermofonsia sinensis gen nov. sp. nov. and Genomic Insights on its Adaptations to the Thermal Habitat.</title>
        <authorList>
            <person name="Daroch M."/>
            <person name="Tang J."/>
            <person name="Jiang Y."/>
        </authorList>
    </citation>
    <scope>NUCLEOTIDE SEQUENCE</scope>
    <source>
        <strain evidence="3">PKUAC-SCTA174</strain>
    </source>
</reference>
<dbReference type="RefSeq" id="WP_268609971.1">
    <property type="nucleotide sequence ID" value="NZ_CP113797.1"/>
</dbReference>
<evidence type="ECO:0000313" key="3">
    <source>
        <dbReference type="EMBL" id="WAL60122.1"/>
    </source>
</evidence>
<dbReference type="SUPFAM" id="SSF51445">
    <property type="entry name" value="(Trans)glycosidases"/>
    <property type="match status" value="1"/>
</dbReference>
<feature type="domain" description="Glycosyl hydrolase-like 10" evidence="2">
    <location>
        <begin position="76"/>
        <end position="385"/>
    </location>
</feature>
<gene>
    <name evidence="3" type="ORF">OXH18_23620</name>
</gene>
<dbReference type="PANTHER" id="PTHR43405:SF1">
    <property type="entry name" value="GLYCOSYL HYDROLASE DIGH"/>
    <property type="match status" value="1"/>
</dbReference>
<dbReference type="InterPro" id="IPR052177">
    <property type="entry name" value="Divisome_Glycosyl_Hydrolase"/>
</dbReference>
<evidence type="ECO:0000313" key="4">
    <source>
        <dbReference type="Proteomes" id="UP001163152"/>
    </source>
</evidence>
<protein>
    <submittedName>
        <fullName evidence="3">Family 10 glycosylhydrolase</fullName>
    </submittedName>
</protein>
<dbReference type="AlphaFoldDB" id="A0A9E9C9V9"/>
<dbReference type="PANTHER" id="PTHR43405">
    <property type="entry name" value="GLYCOSYL HYDROLASE DIGH"/>
    <property type="match status" value="1"/>
</dbReference>
<proteinExistence type="predicted"/>
<evidence type="ECO:0000259" key="2">
    <source>
        <dbReference type="Pfam" id="PF02638"/>
    </source>
</evidence>